<evidence type="ECO:0000256" key="1">
    <source>
        <dbReference type="SAM" id="MobiDB-lite"/>
    </source>
</evidence>
<feature type="region of interest" description="Disordered" evidence="1">
    <location>
        <begin position="1"/>
        <end position="24"/>
    </location>
</feature>
<dbReference type="EMBL" id="BKCN01000011">
    <property type="protein sequence ID" value="GER04555.1"/>
    <property type="molecule type" value="Genomic_DNA"/>
</dbReference>
<evidence type="ECO:0000313" key="3">
    <source>
        <dbReference type="Proteomes" id="UP000324996"/>
    </source>
</evidence>
<keyword evidence="3" id="KW-1185">Reference proteome</keyword>
<dbReference type="AlphaFoldDB" id="A0A5A7NA83"/>
<organism evidence="2 3">
    <name type="scientific">Iodidimonas nitroreducens</name>
    <dbReference type="NCBI Taxonomy" id="1236968"/>
    <lineage>
        <taxon>Bacteria</taxon>
        <taxon>Pseudomonadati</taxon>
        <taxon>Pseudomonadota</taxon>
        <taxon>Alphaproteobacteria</taxon>
        <taxon>Iodidimonadales</taxon>
        <taxon>Iodidimonadaceae</taxon>
        <taxon>Iodidimonas</taxon>
    </lineage>
</organism>
<protein>
    <submittedName>
        <fullName evidence="2">Uncharacterized protein</fullName>
    </submittedName>
</protein>
<evidence type="ECO:0000313" key="2">
    <source>
        <dbReference type="EMBL" id="GER04555.1"/>
    </source>
</evidence>
<accession>A0A5A7NA83</accession>
<gene>
    <name evidence="2" type="ORF">JCM17846_22370</name>
</gene>
<reference evidence="2 3" key="1">
    <citation type="submission" date="2019-09" db="EMBL/GenBank/DDBJ databases">
        <title>NBRP : Genome information of microbial organism related human and environment.</title>
        <authorList>
            <person name="Hattori M."/>
            <person name="Oshima K."/>
            <person name="Inaba H."/>
            <person name="Suda W."/>
            <person name="Sakamoto M."/>
            <person name="Iino T."/>
            <person name="Kitahara M."/>
            <person name="Oshida Y."/>
            <person name="Iida T."/>
            <person name="Kudo T."/>
            <person name="Itoh T."/>
            <person name="Ohkuma M."/>
        </authorList>
    </citation>
    <scope>NUCLEOTIDE SEQUENCE [LARGE SCALE GENOMIC DNA]</scope>
    <source>
        <strain evidence="2 3">Q-1</strain>
    </source>
</reference>
<feature type="compositionally biased region" description="Polar residues" evidence="1">
    <location>
        <begin position="1"/>
        <end position="10"/>
    </location>
</feature>
<sequence>MVHSLSTSPIKSRANKAGGKGKSLTGAQWRMHALEAQDVESAFGHPGGGYPGGPIMPYIKIAPPNHTMPISNHWCRIR</sequence>
<proteinExistence type="predicted"/>
<comment type="caution">
    <text evidence="2">The sequence shown here is derived from an EMBL/GenBank/DDBJ whole genome shotgun (WGS) entry which is preliminary data.</text>
</comment>
<name>A0A5A7NA83_9PROT</name>
<dbReference type="Proteomes" id="UP000324996">
    <property type="component" value="Unassembled WGS sequence"/>
</dbReference>